<dbReference type="Proteomes" id="UP000177418">
    <property type="component" value="Unassembled WGS sequence"/>
</dbReference>
<feature type="binding site" evidence="3">
    <location>
        <position position="292"/>
    </location>
    <ligand>
        <name>CTP</name>
        <dbReference type="ChEBI" id="CHEBI:37563"/>
    </ligand>
</feature>
<comment type="cofactor">
    <cofactor evidence="3">
        <name>FMN</name>
        <dbReference type="ChEBI" id="CHEBI:58210"/>
    </cofactor>
    <text evidence="3">Binds 1 FMN per subunit.</text>
</comment>
<keyword evidence="1 3" id="KW-0210">Decarboxylase</keyword>
<dbReference type="EC" id="6.3.2.5" evidence="3"/>
<comment type="function">
    <text evidence="3">Catalyzes two sequential steps in the biosynthesis of coenzyme A. In the first step cysteine is conjugated to 4'-phosphopantothenate to form 4-phosphopantothenoylcysteine. In the second step the latter compound is decarboxylated to form 4'-phosphopantotheine.</text>
</comment>
<dbReference type="Pfam" id="PF04127">
    <property type="entry name" value="DFP"/>
    <property type="match status" value="1"/>
</dbReference>
<evidence type="ECO:0000256" key="3">
    <source>
        <dbReference type="HAMAP-Rule" id="MF_02225"/>
    </source>
</evidence>
<dbReference type="EMBL" id="MGAV01000026">
    <property type="protein sequence ID" value="OGK53031.1"/>
    <property type="molecule type" value="Genomic_DNA"/>
</dbReference>
<dbReference type="GO" id="GO:0071513">
    <property type="term" value="C:phosphopantothenoylcysteine decarboxylase complex"/>
    <property type="evidence" value="ECO:0007669"/>
    <property type="project" value="TreeGrafter"/>
</dbReference>
<comment type="similarity">
    <text evidence="3 4">In the N-terminal section; belongs to the HFCD (homo-oligomeric flavin containing Cys decarboxylase) superfamily.</text>
</comment>
<dbReference type="EC" id="4.1.1.36" evidence="3"/>
<name>A0A1F7JBS0_9BACT</name>
<reference evidence="7 8" key="1">
    <citation type="journal article" date="2016" name="Nat. Commun.">
        <title>Thousands of microbial genomes shed light on interconnected biogeochemical processes in an aquifer system.</title>
        <authorList>
            <person name="Anantharaman K."/>
            <person name="Brown C.T."/>
            <person name="Hug L.A."/>
            <person name="Sharon I."/>
            <person name="Castelle C.J."/>
            <person name="Probst A.J."/>
            <person name="Thomas B.C."/>
            <person name="Singh A."/>
            <person name="Wilkins M.J."/>
            <person name="Karaoz U."/>
            <person name="Brodie E.L."/>
            <person name="Williams K.H."/>
            <person name="Hubbard S.S."/>
            <person name="Banfield J.F."/>
        </authorList>
    </citation>
    <scope>NUCLEOTIDE SEQUENCE [LARGE SCALE GENOMIC DNA]</scope>
</reference>
<evidence type="ECO:0000256" key="1">
    <source>
        <dbReference type="ARBA" id="ARBA00022793"/>
    </source>
</evidence>
<keyword evidence="3" id="KW-0479">Metal-binding</keyword>
<dbReference type="NCBIfam" id="TIGR00521">
    <property type="entry name" value="coaBC_dfp"/>
    <property type="match status" value="1"/>
</dbReference>
<dbReference type="Pfam" id="PF02441">
    <property type="entry name" value="Flavoprotein"/>
    <property type="match status" value="1"/>
</dbReference>
<keyword evidence="3 4" id="KW-0288">FMN</keyword>
<keyword evidence="2 3" id="KW-0456">Lyase</keyword>
<organism evidence="7 8">
    <name type="scientific">Candidatus Roizmanbacteria bacterium RIFCSPLOWO2_02_FULL_36_11</name>
    <dbReference type="NCBI Taxonomy" id="1802071"/>
    <lineage>
        <taxon>Bacteria</taxon>
        <taxon>Candidatus Roizmaniibacteriota</taxon>
    </lineage>
</organism>
<proteinExistence type="inferred from homology"/>
<feature type="domain" description="Flavoprotein" evidence="5">
    <location>
        <begin position="3"/>
        <end position="179"/>
    </location>
</feature>
<comment type="pathway">
    <text evidence="3 4">Cofactor biosynthesis; coenzyme A biosynthesis; CoA from (R)-pantothenate: step 3/5.</text>
</comment>
<evidence type="ECO:0000313" key="7">
    <source>
        <dbReference type="EMBL" id="OGK53031.1"/>
    </source>
</evidence>
<dbReference type="GO" id="GO:0004632">
    <property type="term" value="F:phosphopantothenate--cysteine ligase activity"/>
    <property type="evidence" value="ECO:0007669"/>
    <property type="project" value="UniProtKB-UniRule"/>
</dbReference>
<sequence>MKKNICLGITGGIAAYKILDLIKLLKKDKFNVKVIMTYSAQKIIPSSSFKKLGIEVYSEMFVSGFDYRQILKNQKIDHIEISRWADIIIIAPATANFLAKIANGLADDLLSTTLLATNAPIVIFPSMNSNMWHHPLVQKNLQKLIDIGYHVIDPDSGQLACNAVGMGRLPNIKKIKSEIEIFLQKKSSLEKKRIIVTAGATEEKIDPVRIITNKSSGKMGLALAEICYLKGYKVLLLRASSAVKSRHPIPEVIFENSMQLSKLIKESVQNYDIIFHTAAVSDFAPKKIYLQKMDSSKNYVLNLIPQNKIIRQIKKFNPNIYLVAFKATYKSSKDEMINKANQLLADTQADAILVNDLAKSGVGFRIDTNEVYLVRKNKPVKKISLDSKLNIARKIIAELKI</sequence>
<evidence type="ECO:0000259" key="6">
    <source>
        <dbReference type="Pfam" id="PF04127"/>
    </source>
</evidence>
<comment type="catalytic activity">
    <reaction evidence="3 4">
        <text>(R)-4'-phosphopantothenate + L-cysteine + CTP = N-[(R)-4-phosphopantothenoyl]-L-cysteine + CMP + diphosphate + H(+)</text>
        <dbReference type="Rhea" id="RHEA:19397"/>
        <dbReference type="ChEBI" id="CHEBI:10986"/>
        <dbReference type="ChEBI" id="CHEBI:15378"/>
        <dbReference type="ChEBI" id="CHEBI:33019"/>
        <dbReference type="ChEBI" id="CHEBI:35235"/>
        <dbReference type="ChEBI" id="CHEBI:37563"/>
        <dbReference type="ChEBI" id="CHEBI:59458"/>
        <dbReference type="ChEBI" id="CHEBI:60377"/>
        <dbReference type="EC" id="6.3.2.5"/>
    </reaction>
</comment>
<dbReference type="HAMAP" id="MF_02225">
    <property type="entry name" value="CoaBC"/>
    <property type="match status" value="1"/>
</dbReference>
<dbReference type="GO" id="GO:0010181">
    <property type="term" value="F:FMN binding"/>
    <property type="evidence" value="ECO:0007669"/>
    <property type="project" value="UniProtKB-UniRule"/>
</dbReference>
<dbReference type="UniPathway" id="UPA00241">
    <property type="reaction ID" value="UER00353"/>
</dbReference>
<dbReference type="InterPro" id="IPR007085">
    <property type="entry name" value="DNA/pantothenate-metab_flavo_C"/>
</dbReference>
<dbReference type="GO" id="GO:0015941">
    <property type="term" value="P:pantothenate catabolic process"/>
    <property type="evidence" value="ECO:0007669"/>
    <property type="project" value="InterPro"/>
</dbReference>
<feature type="region of interest" description="Phosphopantothenate--cysteine ligase" evidence="3">
    <location>
        <begin position="194"/>
        <end position="401"/>
    </location>
</feature>
<protein>
    <recommendedName>
        <fullName evidence="3">Coenzyme A biosynthesis bifunctional protein CoaBC</fullName>
    </recommendedName>
    <alternativeName>
        <fullName evidence="3">DNA/pantothenate metabolism flavoprotein</fullName>
    </alternativeName>
    <alternativeName>
        <fullName evidence="3">Phosphopantothenoylcysteine synthetase/decarboxylase</fullName>
        <shortName evidence="3">PPCS-PPCDC</shortName>
    </alternativeName>
    <domain>
        <recommendedName>
            <fullName evidence="3">Phosphopantothenoylcysteine decarboxylase</fullName>
            <shortName evidence="3">PPC decarboxylase</shortName>
            <shortName evidence="3">PPC-DC</shortName>
            <ecNumber evidence="3">4.1.1.36</ecNumber>
        </recommendedName>
        <alternativeName>
            <fullName evidence="3">CoaC</fullName>
        </alternativeName>
    </domain>
    <domain>
        <recommendedName>
            <fullName evidence="3">Phosphopantothenate--cysteine ligase</fullName>
            <ecNumber evidence="3">6.3.2.5</ecNumber>
        </recommendedName>
        <alternativeName>
            <fullName evidence="3">CoaB</fullName>
        </alternativeName>
        <alternativeName>
            <fullName evidence="3">Phosphopantothenoylcysteine synthetase</fullName>
            <shortName evidence="3">PPC synthetase</shortName>
            <shortName evidence="3">PPC-S</shortName>
        </alternativeName>
    </domain>
</protein>
<gene>
    <name evidence="3" type="primary">coaBC</name>
    <name evidence="7" type="ORF">A3H78_02370</name>
</gene>
<dbReference type="GO" id="GO:0004633">
    <property type="term" value="F:phosphopantothenoylcysteine decarboxylase activity"/>
    <property type="evidence" value="ECO:0007669"/>
    <property type="project" value="UniProtKB-UniRule"/>
</dbReference>
<evidence type="ECO:0000313" key="8">
    <source>
        <dbReference type="Proteomes" id="UP000177418"/>
    </source>
</evidence>
<evidence type="ECO:0000259" key="5">
    <source>
        <dbReference type="Pfam" id="PF02441"/>
    </source>
</evidence>
<feature type="domain" description="DNA/pantothenate metabolism flavoprotein C-terminal" evidence="6">
    <location>
        <begin position="189"/>
        <end position="399"/>
    </location>
</feature>
<comment type="similarity">
    <text evidence="3 4">In the C-terminal section; belongs to the PPC synthetase family.</text>
</comment>
<dbReference type="GO" id="GO:0046872">
    <property type="term" value="F:metal ion binding"/>
    <property type="evidence" value="ECO:0007669"/>
    <property type="project" value="UniProtKB-KW"/>
</dbReference>
<keyword evidence="3" id="KW-0511">Multifunctional enzyme</keyword>
<dbReference type="Gene3D" id="3.40.50.10300">
    <property type="entry name" value="CoaB-like"/>
    <property type="match status" value="1"/>
</dbReference>
<dbReference type="SUPFAM" id="SSF102645">
    <property type="entry name" value="CoaB-like"/>
    <property type="match status" value="1"/>
</dbReference>
<keyword evidence="3" id="KW-0460">Magnesium</keyword>
<evidence type="ECO:0000256" key="4">
    <source>
        <dbReference type="RuleBase" id="RU364078"/>
    </source>
</evidence>
<feature type="binding site" evidence="3">
    <location>
        <position position="282"/>
    </location>
    <ligand>
        <name>CTP</name>
        <dbReference type="ChEBI" id="CHEBI:37563"/>
    </ligand>
</feature>
<evidence type="ECO:0000256" key="2">
    <source>
        <dbReference type="ARBA" id="ARBA00023239"/>
    </source>
</evidence>
<dbReference type="SUPFAM" id="SSF52507">
    <property type="entry name" value="Homo-oligomeric flavin-containing Cys decarboxylases, HFCD"/>
    <property type="match status" value="1"/>
</dbReference>
<dbReference type="InterPro" id="IPR005252">
    <property type="entry name" value="CoaBC"/>
</dbReference>
<comment type="function">
    <text evidence="4">Catalyzes two steps in the biosynthesis of coenzyme A. In the first step cysteine is conjugated to 4'-phosphopantothenate to form 4-phosphopantothenoylcysteine, in the latter compound is decarboxylated to form 4'-phosphopantotheine.</text>
</comment>
<dbReference type="InterPro" id="IPR003382">
    <property type="entry name" value="Flavoprotein"/>
</dbReference>
<dbReference type="GO" id="GO:0015937">
    <property type="term" value="P:coenzyme A biosynthetic process"/>
    <property type="evidence" value="ECO:0007669"/>
    <property type="project" value="UniProtKB-UniRule"/>
</dbReference>
<feature type="region of interest" description="Phosphopantothenoylcysteine decarboxylase" evidence="3">
    <location>
        <begin position="1"/>
        <end position="193"/>
    </location>
</feature>
<dbReference type="InterPro" id="IPR035929">
    <property type="entry name" value="CoaB-like_sf"/>
</dbReference>
<feature type="binding site" evidence="3">
    <location>
        <position position="325"/>
    </location>
    <ligand>
        <name>CTP</name>
        <dbReference type="ChEBI" id="CHEBI:37563"/>
    </ligand>
</feature>
<comment type="caution">
    <text evidence="3">Lacks conserved residue(s) required for the propagation of feature annotation.</text>
</comment>
<keyword evidence="3 4" id="KW-0436">Ligase</keyword>
<comment type="catalytic activity">
    <reaction evidence="3 4">
        <text>N-[(R)-4-phosphopantothenoyl]-L-cysteine + H(+) = (R)-4'-phosphopantetheine + CO2</text>
        <dbReference type="Rhea" id="RHEA:16793"/>
        <dbReference type="ChEBI" id="CHEBI:15378"/>
        <dbReference type="ChEBI" id="CHEBI:16526"/>
        <dbReference type="ChEBI" id="CHEBI:59458"/>
        <dbReference type="ChEBI" id="CHEBI:61723"/>
        <dbReference type="EC" id="4.1.1.36"/>
    </reaction>
</comment>
<dbReference type="PANTHER" id="PTHR14359:SF6">
    <property type="entry name" value="PHOSPHOPANTOTHENOYLCYSTEINE DECARBOXYLASE"/>
    <property type="match status" value="1"/>
</dbReference>
<feature type="active site" description="Proton donor" evidence="3">
    <location>
        <position position="161"/>
    </location>
</feature>
<dbReference type="Gene3D" id="3.40.50.1950">
    <property type="entry name" value="Flavin prenyltransferase-like"/>
    <property type="match status" value="1"/>
</dbReference>
<comment type="cofactor">
    <cofactor evidence="3">
        <name>Mg(2+)</name>
        <dbReference type="ChEBI" id="CHEBI:18420"/>
    </cofactor>
</comment>
<dbReference type="AlphaFoldDB" id="A0A1F7JBS0"/>
<comment type="caution">
    <text evidence="7">The sequence shown here is derived from an EMBL/GenBank/DDBJ whole genome shotgun (WGS) entry which is preliminary data.</text>
</comment>
<dbReference type="PANTHER" id="PTHR14359">
    <property type="entry name" value="HOMO-OLIGOMERIC FLAVIN CONTAINING CYS DECARBOXYLASE FAMILY"/>
    <property type="match status" value="1"/>
</dbReference>
<keyword evidence="3 4" id="KW-0285">Flavoprotein</keyword>
<comment type="pathway">
    <text evidence="3 4">Cofactor biosynthesis; coenzyme A biosynthesis; CoA from (R)-pantothenate: step 2/5.</text>
</comment>
<accession>A0A1F7JBS0</accession>
<dbReference type="InterPro" id="IPR036551">
    <property type="entry name" value="Flavin_trans-like"/>
</dbReference>